<sequence length="275" mass="29687">MNCDFHCHSTCSDGLLPPADVVRRAHANGVTWLALTDHDELAGIPEAQATAEELGVRFAPGVEISIEWADTPIHMVGLAVDPTSADLVAGLTAIRNGREDRARRMAAELERIGIRGTFEGAMGYCENPSLISRAHFARYLVQIGIAKDVKSVFDDYLVPGKPGYVPHRWVTLEEALAWVHGAGGLAVVAHPGRYKLSNKHLGFFFEAFKDCGGDAIEVVSGSHGPDEVAKFAHVARKFGFLASRGSDFHGPGESYSDLGRIASLPDGLTPVWEKM</sequence>
<dbReference type="AlphaFoldDB" id="A0A5C1E734"/>
<dbReference type="NCBIfam" id="NF041577">
    <property type="entry name" value="nside_bi_sphtase"/>
    <property type="match status" value="1"/>
</dbReference>
<proteinExistence type="predicted"/>
<keyword evidence="3" id="KW-1185">Reference proteome</keyword>
<name>A0A5C1E734_9RHOO</name>
<dbReference type="InterPro" id="IPR016195">
    <property type="entry name" value="Pol/histidinol_Pase-like"/>
</dbReference>
<organism evidence="2 3">
    <name type="scientific">Oryzomicrobium terrae</name>
    <dbReference type="NCBI Taxonomy" id="1735038"/>
    <lineage>
        <taxon>Bacteria</taxon>
        <taxon>Pseudomonadati</taxon>
        <taxon>Pseudomonadota</taxon>
        <taxon>Betaproteobacteria</taxon>
        <taxon>Rhodocyclales</taxon>
        <taxon>Rhodocyclaceae</taxon>
        <taxon>Oryzomicrobium</taxon>
    </lineage>
</organism>
<dbReference type="InterPro" id="IPR004013">
    <property type="entry name" value="PHP_dom"/>
</dbReference>
<evidence type="ECO:0000313" key="3">
    <source>
        <dbReference type="Proteomes" id="UP000323671"/>
    </source>
</evidence>
<dbReference type="InterPro" id="IPR052018">
    <property type="entry name" value="PHP_domain"/>
</dbReference>
<evidence type="ECO:0000313" key="2">
    <source>
        <dbReference type="EMBL" id="QEL64720.1"/>
    </source>
</evidence>
<dbReference type="PANTHER" id="PTHR42924">
    <property type="entry name" value="EXONUCLEASE"/>
    <property type="match status" value="1"/>
</dbReference>
<reference evidence="2 3" key="1">
    <citation type="submission" date="2017-07" db="EMBL/GenBank/DDBJ databases">
        <title>Complete genome sequence of Oryzomicrobium terrae TPP412.</title>
        <authorList>
            <person name="Chiu L.-W."/>
            <person name="Lo K.-J."/>
            <person name="Tsai Y.-M."/>
            <person name="Lin S.-S."/>
            <person name="Kuo C.-H."/>
            <person name="Liu C.-T."/>
        </authorList>
    </citation>
    <scope>NUCLEOTIDE SEQUENCE [LARGE SCALE GENOMIC DNA]</scope>
    <source>
        <strain evidence="2 3">TPP412</strain>
    </source>
</reference>
<dbReference type="Proteomes" id="UP000323671">
    <property type="component" value="Chromosome"/>
</dbReference>
<dbReference type="PANTHER" id="PTHR42924:SF3">
    <property type="entry name" value="POLYMERASE_HISTIDINOL PHOSPHATASE N-TERMINAL DOMAIN-CONTAINING PROTEIN"/>
    <property type="match status" value="1"/>
</dbReference>
<evidence type="ECO:0000259" key="1">
    <source>
        <dbReference type="SMART" id="SM00481"/>
    </source>
</evidence>
<dbReference type="EMBL" id="CP022579">
    <property type="protein sequence ID" value="QEL64720.1"/>
    <property type="molecule type" value="Genomic_DNA"/>
</dbReference>
<dbReference type="GO" id="GO:0035312">
    <property type="term" value="F:5'-3' DNA exonuclease activity"/>
    <property type="evidence" value="ECO:0007669"/>
    <property type="project" value="TreeGrafter"/>
</dbReference>
<dbReference type="SMART" id="SM00481">
    <property type="entry name" value="POLIIIAc"/>
    <property type="match status" value="1"/>
</dbReference>
<dbReference type="Pfam" id="PF02811">
    <property type="entry name" value="PHP"/>
    <property type="match status" value="1"/>
</dbReference>
<dbReference type="Gene3D" id="1.10.150.650">
    <property type="match status" value="1"/>
</dbReference>
<dbReference type="KEGG" id="otr:OTERR_12440"/>
<dbReference type="InterPro" id="IPR003141">
    <property type="entry name" value="Pol/His_phosphatase_N"/>
</dbReference>
<dbReference type="GO" id="GO:0004534">
    <property type="term" value="F:5'-3' RNA exonuclease activity"/>
    <property type="evidence" value="ECO:0007669"/>
    <property type="project" value="TreeGrafter"/>
</dbReference>
<feature type="domain" description="Polymerase/histidinol phosphatase N-terminal" evidence="1">
    <location>
        <begin position="3"/>
        <end position="68"/>
    </location>
</feature>
<dbReference type="CDD" id="cd07438">
    <property type="entry name" value="PHP_HisPPase_AMP"/>
    <property type="match status" value="1"/>
</dbReference>
<accession>A0A5C1E734</accession>
<dbReference type="Gene3D" id="3.20.20.140">
    <property type="entry name" value="Metal-dependent hydrolases"/>
    <property type="match status" value="1"/>
</dbReference>
<dbReference type="InterPro" id="IPR049742">
    <property type="entry name" value="35NBP"/>
</dbReference>
<protein>
    <submittedName>
        <fullName evidence="2">3',5'-nucleoside bisphosphate phosphatase</fullName>
    </submittedName>
</protein>
<gene>
    <name evidence="2" type="ORF">OTERR_12440</name>
</gene>
<dbReference type="SUPFAM" id="SSF89550">
    <property type="entry name" value="PHP domain-like"/>
    <property type="match status" value="1"/>
</dbReference>